<evidence type="ECO:0000313" key="3">
    <source>
        <dbReference type="EMBL" id="CAA9265668.1"/>
    </source>
</evidence>
<reference evidence="3" key="1">
    <citation type="submission" date="2020-02" db="EMBL/GenBank/DDBJ databases">
        <authorList>
            <person name="Meier V. D."/>
        </authorList>
    </citation>
    <scope>NUCLEOTIDE SEQUENCE</scope>
    <source>
        <strain evidence="3">AVDCRST_MAG42</strain>
    </source>
</reference>
<name>A0A6J4J1Z5_9BACT</name>
<evidence type="ECO:0000256" key="1">
    <source>
        <dbReference type="SAM" id="Phobius"/>
    </source>
</evidence>
<dbReference type="PIRSF" id="PIRSF019083">
    <property type="entry name" value="UCP019083_VanZ"/>
    <property type="match status" value="1"/>
</dbReference>
<proteinExistence type="predicted"/>
<keyword evidence="1" id="KW-0812">Transmembrane</keyword>
<organism evidence="3">
    <name type="scientific">uncultured Chthoniobacterales bacterium</name>
    <dbReference type="NCBI Taxonomy" id="1836801"/>
    <lineage>
        <taxon>Bacteria</taxon>
        <taxon>Pseudomonadati</taxon>
        <taxon>Verrucomicrobiota</taxon>
        <taxon>Spartobacteria</taxon>
        <taxon>Chthoniobacterales</taxon>
        <taxon>environmental samples</taxon>
    </lineage>
</organism>
<accession>A0A6J4J1Z5</accession>
<dbReference type="InterPro" id="IPR006976">
    <property type="entry name" value="VanZ-like"/>
</dbReference>
<sequence length="154" mass="17081">MRTFLRYWLPVLGWMLLIFIASTDLMSAQHTSRFIGPFLRWLVPDISPEAIGAVQFAVRKAAHVTEYGILAFLLARALHARTRVFLWRNGVIALAVAASYAALDEYHQSFVASRTGSPRDVLIDASGAALGVLIYRWLSRRGRGAVGAPVERQA</sequence>
<feature type="domain" description="VanZ-like" evidence="2">
    <location>
        <begin position="8"/>
        <end position="138"/>
    </location>
</feature>
<keyword evidence="1" id="KW-1133">Transmembrane helix</keyword>
<dbReference type="InterPro" id="IPR016747">
    <property type="entry name" value="Phosphotransbutyrylase"/>
</dbReference>
<feature type="transmembrane region" description="Helical" evidence="1">
    <location>
        <begin position="6"/>
        <end position="26"/>
    </location>
</feature>
<dbReference type="AlphaFoldDB" id="A0A6J4J1Z5"/>
<gene>
    <name evidence="3" type="ORF">AVDCRST_MAG42-3169</name>
</gene>
<evidence type="ECO:0000259" key="2">
    <source>
        <dbReference type="Pfam" id="PF04892"/>
    </source>
</evidence>
<dbReference type="NCBIfam" id="NF037970">
    <property type="entry name" value="vanZ_1"/>
    <property type="match status" value="1"/>
</dbReference>
<protein>
    <submittedName>
        <fullName evidence="3">Probable phosphotransbutyrylase</fullName>
    </submittedName>
</protein>
<keyword evidence="1" id="KW-0472">Membrane</keyword>
<dbReference type="EMBL" id="CADCTA010000107">
    <property type="protein sequence ID" value="CAA9265668.1"/>
    <property type="molecule type" value="Genomic_DNA"/>
</dbReference>
<dbReference type="Pfam" id="PF04892">
    <property type="entry name" value="VanZ"/>
    <property type="match status" value="1"/>
</dbReference>